<reference evidence="1 2" key="1">
    <citation type="journal article" date="2021" name="Pathogens">
        <title>Isolation and Characterization of Kingella bonacorsii sp. nov., A Novel Kingella Species Detected in a Stable Periodontitis Subject.</title>
        <authorList>
            <person name="Antezack A."/>
            <person name="Boxberger M."/>
            <person name="Rolland C."/>
            <person name="Monnet-Corti V."/>
            <person name="La Scola B."/>
        </authorList>
    </citation>
    <scope>NUCLEOTIDE SEQUENCE [LARGE SCALE GENOMIC DNA]</scope>
    <source>
        <strain evidence="1 2">Marseille-Q4569</strain>
    </source>
</reference>
<evidence type="ECO:0000313" key="2">
    <source>
        <dbReference type="Proteomes" id="UP000614058"/>
    </source>
</evidence>
<proteinExistence type="predicted"/>
<dbReference type="Proteomes" id="UP000614058">
    <property type="component" value="Unassembled WGS sequence"/>
</dbReference>
<keyword evidence="2" id="KW-1185">Reference proteome</keyword>
<accession>A0ABS1BR22</accession>
<evidence type="ECO:0000313" key="1">
    <source>
        <dbReference type="EMBL" id="MBK0395623.1"/>
    </source>
</evidence>
<comment type="caution">
    <text evidence="1">The sequence shown here is derived from an EMBL/GenBank/DDBJ whole genome shotgun (WGS) entry which is preliminary data.</text>
</comment>
<dbReference type="RefSeq" id="WP_200521679.1">
    <property type="nucleotide sequence ID" value="NZ_JAEHNZ010000001.1"/>
</dbReference>
<protein>
    <submittedName>
        <fullName evidence="1">Uncharacterized protein</fullName>
    </submittedName>
</protein>
<organism evidence="1 2">
    <name type="scientific">Kingella bonacorsii</name>
    <dbReference type="NCBI Taxonomy" id="2796361"/>
    <lineage>
        <taxon>Bacteria</taxon>
        <taxon>Pseudomonadati</taxon>
        <taxon>Pseudomonadota</taxon>
        <taxon>Betaproteobacteria</taxon>
        <taxon>Neisseriales</taxon>
        <taxon>Neisseriaceae</taxon>
        <taxon>Kingella</taxon>
    </lineage>
</organism>
<gene>
    <name evidence="1" type="ORF">JDW22_03200</name>
</gene>
<sequence>MTATRRYANARLTAIRHIPHEDKLILSFDEHEDCEFTGVVDFSLNGFYPHNILFDLYEYDLASLPPRIAADFPNLSYYIHSGENWQIFHLSPQAGMGGVIVCATF</sequence>
<dbReference type="EMBL" id="JAEHNZ010000001">
    <property type="protein sequence ID" value="MBK0395623.1"/>
    <property type="molecule type" value="Genomic_DNA"/>
</dbReference>
<name>A0ABS1BR22_9NEIS</name>